<sequence>FQLKIRRMQGLLTLVYVRRRDLPSYTNIESEFTRAGWGGWWGNKGGVSVRFEVNGTKVIFVNCHLAAHRNNVKERLEDYDTILATQFFKDNDTDNILDHDMVFWLGDLNFRVDDFSREEVESHIAKKLYDPLLEKDQLLDCMKKELILVNFKEGHIKFPPTYKFDKGTDIYDSSQQRRVPAWCDRILWNVDEATFVNVDITVEQTRYTSLIEYTDSDHKPVIGTFDLQVCAHPVSPAIVTFYLPCKLYINQENEIRYKMNKDKKRSSSSWDWIGLYKEDFTHLRKYESYTYAKANAEDKKNGVTLTLSRSMMAVLPGNYYLCYISQYKDTLLGMSQLITVRMILLFICTHIYFKKKGRIIADCK</sequence>
<evidence type="ECO:0000256" key="2">
    <source>
        <dbReference type="SAM" id="Phobius"/>
    </source>
</evidence>
<evidence type="ECO:0000256" key="1">
    <source>
        <dbReference type="ARBA" id="ARBA00005910"/>
    </source>
</evidence>
<evidence type="ECO:0000259" key="3">
    <source>
        <dbReference type="SMART" id="SM00128"/>
    </source>
</evidence>
<accession>A0AA89BQY8</accession>
<name>A0AA89BQY8_PINIB</name>
<feature type="transmembrane region" description="Helical" evidence="2">
    <location>
        <begin position="331"/>
        <end position="353"/>
    </location>
</feature>
<dbReference type="GO" id="GO:0046856">
    <property type="term" value="P:phosphatidylinositol dephosphorylation"/>
    <property type="evidence" value="ECO:0007669"/>
    <property type="project" value="InterPro"/>
</dbReference>
<dbReference type="EMBL" id="VSWD01000013">
    <property type="protein sequence ID" value="KAK3084249.1"/>
    <property type="molecule type" value="Genomic_DNA"/>
</dbReference>
<dbReference type="GO" id="GO:0001726">
    <property type="term" value="C:ruffle"/>
    <property type="evidence" value="ECO:0007669"/>
    <property type="project" value="TreeGrafter"/>
</dbReference>
<dbReference type="AlphaFoldDB" id="A0AA89BQY8"/>
<evidence type="ECO:0000313" key="4">
    <source>
        <dbReference type="EMBL" id="KAK3084249.1"/>
    </source>
</evidence>
<reference evidence="4" key="1">
    <citation type="submission" date="2019-08" db="EMBL/GenBank/DDBJ databases">
        <title>The improved chromosome-level genome for the pearl oyster Pinctada fucata martensii using PacBio sequencing and Hi-C.</title>
        <authorList>
            <person name="Zheng Z."/>
        </authorList>
    </citation>
    <scope>NUCLEOTIDE SEQUENCE</scope>
    <source>
        <strain evidence="4">ZZ-2019</strain>
        <tissue evidence="4">Adductor muscle</tissue>
    </source>
</reference>
<dbReference type="GO" id="GO:0004439">
    <property type="term" value="F:phosphatidylinositol-4,5-bisphosphate 5-phosphatase activity"/>
    <property type="evidence" value="ECO:0007669"/>
    <property type="project" value="TreeGrafter"/>
</dbReference>
<dbReference type="InterPro" id="IPR036691">
    <property type="entry name" value="Endo/exonu/phosph_ase_sf"/>
</dbReference>
<feature type="domain" description="Inositol polyphosphate-related phosphatase" evidence="3">
    <location>
        <begin position="1"/>
        <end position="233"/>
    </location>
</feature>
<dbReference type="PANTHER" id="PTHR11200:SF275">
    <property type="entry name" value="LD06095P"/>
    <property type="match status" value="1"/>
</dbReference>
<gene>
    <name evidence="4" type="ORF">FSP39_010688</name>
</gene>
<dbReference type="InterPro" id="IPR046985">
    <property type="entry name" value="IP5"/>
</dbReference>
<dbReference type="SMART" id="SM00128">
    <property type="entry name" value="IPPc"/>
    <property type="match status" value="1"/>
</dbReference>
<dbReference type="Pfam" id="PF22669">
    <property type="entry name" value="Exo_endo_phos2"/>
    <property type="match status" value="1"/>
</dbReference>
<dbReference type="SUPFAM" id="SSF56219">
    <property type="entry name" value="DNase I-like"/>
    <property type="match status" value="1"/>
</dbReference>
<dbReference type="Pfam" id="PF17751">
    <property type="entry name" value="SKICH"/>
    <property type="match status" value="1"/>
</dbReference>
<evidence type="ECO:0000313" key="5">
    <source>
        <dbReference type="Proteomes" id="UP001186944"/>
    </source>
</evidence>
<protein>
    <recommendedName>
        <fullName evidence="3">Inositol polyphosphate-related phosphatase domain-containing protein</fullName>
    </recommendedName>
</protein>
<dbReference type="GO" id="GO:0005886">
    <property type="term" value="C:plasma membrane"/>
    <property type="evidence" value="ECO:0007669"/>
    <property type="project" value="TreeGrafter"/>
</dbReference>
<keyword evidence="5" id="KW-1185">Reference proteome</keyword>
<dbReference type="Gene3D" id="2.60.40.2840">
    <property type="match status" value="1"/>
</dbReference>
<dbReference type="InterPro" id="IPR000300">
    <property type="entry name" value="IPPc"/>
</dbReference>
<comment type="caution">
    <text evidence="4">The sequence shown here is derived from an EMBL/GenBank/DDBJ whole genome shotgun (WGS) entry which is preliminary data.</text>
</comment>
<keyword evidence="2" id="KW-1133">Transmembrane helix</keyword>
<comment type="similarity">
    <text evidence="1">Belongs to the inositol 1,4,5-trisphosphate 5-phosphatase type II family.</text>
</comment>
<keyword evidence="2" id="KW-0472">Membrane</keyword>
<feature type="non-terminal residue" evidence="4">
    <location>
        <position position="1"/>
    </location>
</feature>
<dbReference type="GO" id="GO:0005737">
    <property type="term" value="C:cytoplasm"/>
    <property type="evidence" value="ECO:0007669"/>
    <property type="project" value="TreeGrafter"/>
</dbReference>
<proteinExistence type="inferred from homology"/>
<dbReference type="Gene3D" id="3.60.10.10">
    <property type="entry name" value="Endonuclease/exonuclease/phosphatase"/>
    <property type="match status" value="1"/>
</dbReference>
<organism evidence="4 5">
    <name type="scientific">Pinctada imbricata</name>
    <name type="common">Atlantic pearl-oyster</name>
    <name type="synonym">Pinctada martensii</name>
    <dbReference type="NCBI Taxonomy" id="66713"/>
    <lineage>
        <taxon>Eukaryota</taxon>
        <taxon>Metazoa</taxon>
        <taxon>Spiralia</taxon>
        <taxon>Lophotrochozoa</taxon>
        <taxon>Mollusca</taxon>
        <taxon>Bivalvia</taxon>
        <taxon>Autobranchia</taxon>
        <taxon>Pteriomorphia</taxon>
        <taxon>Pterioida</taxon>
        <taxon>Pterioidea</taxon>
        <taxon>Pteriidae</taxon>
        <taxon>Pinctada</taxon>
    </lineage>
</organism>
<dbReference type="InterPro" id="IPR041611">
    <property type="entry name" value="SKICH"/>
</dbReference>
<dbReference type="Proteomes" id="UP001186944">
    <property type="component" value="Unassembled WGS sequence"/>
</dbReference>
<keyword evidence="2" id="KW-0812">Transmembrane</keyword>
<dbReference type="PANTHER" id="PTHR11200">
    <property type="entry name" value="INOSITOL 5-PHOSPHATASE"/>
    <property type="match status" value="1"/>
</dbReference>